<dbReference type="InterPro" id="IPR003595">
    <property type="entry name" value="Tyr_Pase_cat"/>
</dbReference>
<dbReference type="PROSITE" id="PS50001">
    <property type="entry name" value="SH2"/>
    <property type="match status" value="2"/>
</dbReference>
<dbReference type="PANTHER" id="PTHR46559">
    <property type="entry name" value="TYROSINE-PROTEIN PHOSPHATASE NON-RECEPTOR TYPE 11"/>
    <property type="match status" value="1"/>
</dbReference>
<dbReference type="Gene3D" id="3.30.505.10">
    <property type="entry name" value="SH2 domain"/>
    <property type="match status" value="2"/>
</dbReference>
<dbReference type="InterPro" id="IPR000242">
    <property type="entry name" value="PTP_cat"/>
</dbReference>
<dbReference type="CDD" id="cd10340">
    <property type="entry name" value="SH2_N-SH2_SHP_like"/>
    <property type="match status" value="1"/>
</dbReference>
<dbReference type="InterPro" id="IPR029021">
    <property type="entry name" value="Prot-tyrosine_phosphatase-like"/>
</dbReference>
<dbReference type="InterPro" id="IPR016130">
    <property type="entry name" value="Tyr_Pase_AS"/>
</dbReference>
<organism evidence="5 6">
    <name type="scientific">Orchesella dallaii</name>
    <dbReference type="NCBI Taxonomy" id="48710"/>
    <lineage>
        <taxon>Eukaryota</taxon>
        <taxon>Metazoa</taxon>
        <taxon>Ecdysozoa</taxon>
        <taxon>Arthropoda</taxon>
        <taxon>Hexapoda</taxon>
        <taxon>Collembola</taxon>
        <taxon>Entomobryomorpha</taxon>
        <taxon>Entomobryoidea</taxon>
        <taxon>Orchesellidae</taxon>
        <taxon>Orchesellinae</taxon>
        <taxon>Orchesella</taxon>
    </lineage>
</organism>
<dbReference type="Pfam" id="PF00017">
    <property type="entry name" value="SH2"/>
    <property type="match status" value="2"/>
</dbReference>
<dbReference type="CDD" id="cd09931">
    <property type="entry name" value="SH2_C-SH2_SHP_like"/>
    <property type="match status" value="1"/>
</dbReference>
<keyword evidence="6" id="KW-1185">Reference proteome</keyword>
<protein>
    <recommendedName>
        <fullName evidence="7">Protein-tyrosine-phosphatase</fullName>
    </recommendedName>
</protein>
<dbReference type="InterPro" id="IPR000387">
    <property type="entry name" value="Tyr_Pase_dom"/>
</dbReference>
<evidence type="ECO:0000313" key="5">
    <source>
        <dbReference type="EMBL" id="CAL8102272.1"/>
    </source>
</evidence>
<evidence type="ECO:0000256" key="1">
    <source>
        <dbReference type="PROSITE-ProRule" id="PRU00191"/>
    </source>
</evidence>
<dbReference type="Gene3D" id="3.90.190.10">
    <property type="entry name" value="Protein tyrosine phosphatase superfamily"/>
    <property type="match status" value="1"/>
</dbReference>
<dbReference type="InterPro" id="IPR000980">
    <property type="entry name" value="SH2"/>
</dbReference>
<accession>A0ABP1QJX4</accession>
<evidence type="ECO:0000259" key="2">
    <source>
        <dbReference type="PROSITE" id="PS50001"/>
    </source>
</evidence>
<evidence type="ECO:0008006" key="7">
    <source>
        <dbReference type="Google" id="ProtNLM"/>
    </source>
</evidence>
<dbReference type="PROSITE" id="PS00383">
    <property type="entry name" value="TYR_PHOSPHATASE_1"/>
    <property type="match status" value="1"/>
</dbReference>
<dbReference type="SUPFAM" id="SSF55550">
    <property type="entry name" value="SH2 domain"/>
    <property type="match status" value="2"/>
</dbReference>
<dbReference type="PROSITE" id="PS50056">
    <property type="entry name" value="TYR_PHOSPHATASE_2"/>
    <property type="match status" value="1"/>
</dbReference>
<gene>
    <name evidence="5" type="ORF">ODALV1_LOCUS11098</name>
</gene>
<evidence type="ECO:0000313" key="6">
    <source>
        <dbReference type="Proteomes" id="UP001642540"/>
    </source>
</evidence>
<dbReference type="PRINTS" id="PR00700">
    <property type="entry name" value="PRTYPHPHTASE"/>
</dbReference>
<name>A0ABP1QJX4_9HEXA</name>
<dbReference type="PANTHER" id="PTHR46559:SF3">
    <property type="entry name" value="TYROSINE-PROTEIN PHOSPHATASE NON-RECEPTOR TYPE"/>
    <property type="match status" value="1"/>
</dbReference>
<reference evidence="5 6" key="1">
    <citation type="submission" date="2024-08" db="EMBL/GenBank/DDBJ databases">
        <authorList>
            <person name="Cucini C."/>
            <person name="Frati F."/>
        </authorList>
    </citation>
    <scope>NUCLEOTIDE SEQUENCE [LARGE SCALE GENOMIC DNA]</scope>
</reference>
<dbReference type="PROSITE" id="PS50055">
    <property type="entry name" value="TYR_PHOSPHATASE_PTP"/>
    <property type="match status" value="1"/>
</dbReference>
<dbReference type="Pfam" id="PF00102">
    <property type="entry name" value="Y_phosphatase"/>
    <property type="match status" value="1"/>
</dbReference>
<dbReference type="SMART" id="SM00404">
    <property type="entry name" value="PTPc_motif"/>
    <property type="match status" value="1"/>
</dbReference>
<dbReference type="SMART" id="SM00252">
    <property type="entry name" value="SH2"/>
    <property type="match status" value="2"/>
</dbReference>
<keyword evidence="1" id="KW-0727">SH2 domain</keyword>
<feature type="domain" description="Tyrosine-protein phosphatase" evidence="3">
    <location>
        <begin position="238"/>
        <end position="502"/>
    </location>
</feature>
<dbReference type="Proteomes" id="UP001642540">
    <property type="component" value="Unassembled WGS sequence"/>
</dbReference>
<feature type="domain" description="Tyrosine specific protein phosphatases" evidence="4">
    <location>
        <begin position="417"/>
        <end position="493"/>
    </location>
</feature>
<evidence type="ECO:0000259" key="4">
    <source>
        <dbReference type="PROSITE" id="PS50056"/>
    </source>
</evidence>
<dbReference type="SMART" id="SM00194">
    <property type="entry name" value="PTPc"/>
    <property type="match status" value="1"/>
</dbReference>
<proteinExistence type="predicted"/>
<sequence>MGHRNTLGHRWFHPNISGVDAERTLLDRGNEGSFLVRPSRSSPGDFTLSVRRRGTVTHVKIQNTGDFYDLHGGEKFATLYELIQYYTENQGQLREKNGEVIELLLPLYCADPTNERWFHGDIGGKEAEKMLLDKAKSGSFLVRESQSQPGHFVLSVRTDDTVTHVKIRCQGSKFDIGGGDKFNSLSDLIEHCKKNPMVDTMGTIVRLKQPLNATKIPASGIQARVDELTRENGKKAGFWEEFESLQQQEVKHLFSRKDGQKGANRNKNRYKNILPFDHTRVVLRHPWPHDYINANYIMPEDEVFEGSKKCYIATQGCLPSTVADFWYMVWQENSRVIVMTTKETERGKVKCHHYWPDAGKDLEWEGMKLSCQKETTNTDFILREILMKFNSEERIIYQFHFNAWPDHGVPDDPGCVLNFLSEVNIRQESLEEAGPIIVHCSAGIGRTGTFIVVDLIIDQVRRCGLQTDIDVRRTIQMVRGQRSGMVQTEAQYQFVYLALLHYVDTFAQRLQAQQKCLEVGREYTNIKWGDGQDLPLKDSPSLASTSINSLVQLGNN</sequence>
<dbReference type="PRINTS" id="PR00401">
    <property type="entry name" value="SH2DOMAIN"/>
</dbReference>
<feature type="domain" description="SH2" evidence="2">
    <location>
        <begin position="11"/>
        <end position="107"/>
    </location>
</feature>
<dbReference type="SUPFAM" id="SSF52799">
    <property type="entry name" value="(Phosphotyrosine protein) phosphatases II"/>
    <property type="match status" value="1"/>
</dbReference>
<feature type="domain" description="SH2" evidence="2">
    <location>
        <begin position="117"/>
        <end position="211"/>
    </location>
</feature>
<comment type="caution">
    <text evidence="5">The sequence shown here is derived from an EMBL/GenBank/DDBJ whole genome shotgun (WGS) entry which is preliminary data.</text>
</comment>
<evidence type="ECO:0000259" key="3">
    <source>
        <dbReference type="PROSITE" id="PS50055"/>
    </source>
</evidence>
<dbReference type="EMBL" id="CAXLJM020000033">
    <property type="protein sequence ID" value="CAL8102272.1"/>
    <property type="molecule type" value="Genomic_DNA"/>
</dbReference>
<dbReference type="InterPro" id="IPR036860">
    <property type="entry name" value="SH2_dom_sf"/>
</dbReference>